<dbReference type="PANTHER" id="PTHR46148:SF57">
    <property type="entry name" value="OS12G0499874 PROTEIN"/>
    <property type="match status" value="1"/>
</dbReference>
<accession>A0AA38SS48</accession>
<reference evidence="4" key="1">
    <citation type="submission" date="2023-03" db="EMBL/GenBank/DDBJ databases">
        <title>Chromosome-scale reference genome and RAD-based genetic map of yellow starthistle (Centaurea solstitialis) reveal putative structural variation and QTLs associated with invader traits.</title>
        <authorList>
            <person name="Reatini B."/>
            <person name="Cang F.A."/>
            <person name="Jiang Q."/>
            <person name="Mckibben M.T.W."/>
            <person name="Barker M.S."/>
            <person name="Rieseberg L.H."/>
            <person name="Dlugosch K.M."/>
        </authorList>
    </citation>
    <scope>NUCLEOTIDE SEQUENCE</scope>
    <source>
        <strain evidence="4">CAN-66</strain>
        <tissue evidence="4">Leaf</tissue>
    </source>
</reference>
<feature type="domain" description="Tf2-1-like SH3-like" evidence="1">
    <location>
        <begin position="50"/>
        <end position="87"/>
    </location>
</feature>
<evidence type="ECO:0000259" key="1">
    <source>
        <dbReference type="Pfam" id="PF24626"/>
    </source>
</evidence>
<dbReference type="Pfam" id="PF24626">
    <property type="entry name" value="SH3_Tf2-1"/>
    <property type="match status" value="1"/>
</dbReference>
<dbReference type="AlphaFoldDB" id="A0AA38SS48"/>
<evidence type="ECO:0000313" key="5">
    <source>
        <dbReference type="Proteomes" id="UP001172457"/>
    </source>
</evidence>
<organism evidence="4 5">
    <name type="scientific">Centaurea solstitialis</name>
    <name type="common">yellow star-thistle</name>
    <dbReference type="NCBI Taxonomy" id="347529"/>
    <lineage>
        <taxon>Eukaryota</taxon>
        <taxon>Viridiplantae</taxon>
        <taxon>Streptophyta</taxon>
        <taxon>Embryophyta</taxon>
        <taxon>Tracheophyta</taxon>
        <taxon>Spermatophyta</taxon>
        <taxon>Magnoliopsida</taxon>
        <taxon>eudicotyledons</taxon>
        <taxon>Gunneridae</taxon>
        <taxon>Pentapetalae</taxon>
        <taxon>asterids</taxon>
        <taxon>campanulids</taxon>
        <taxon>Asterales</taxon>
        <taxon>Asteraceae</taxon>
        <taxon>Carduoideae</taxon>
        <taxon>Cardueae</taxon>
        <taxon>Centaureinae</taxon>
        <taxon>Centaurea</taxon>
    </lineage>
</organism>
<evidence type="ECO:0000313" key="3">
    <source>
        <dbReference type="EMBL" id="KAJ9547844.1"/>
    </source>
</evidence>
<evidence type="ECO:0000313" key="2">
    <source>
        <dbReference type="EMBL" id="KAJ9547843.1"/>
    </source>
</evidence>
<dbReference type="EMBL" id="JARYMX010000005">
    <property type="protein sequence ID" value="KAJ9547843.1"/>
    <property type="molecule type" value="Genomic_DNA"/>
</dbReference>
<gene>
    <name evidence="2" type="ORF">OSB04_020386</name>
    <name evidence="3" type="ORF">OSB04_020387</name>
    <name evidence="4" type="ORF">OSB04_020388</name>
</gene>
<protein>
    <recommendedName>
        <fullName evidence="1">Tf2-1-like SH3-like domain-containing protein</fullName>
    </recommendedName>
</protein>
<keyword evidence="5" id="KW-1185">Reference proteome</keyword>
<comment type="caution">
    <text evidence="4">The sequence shown here is derived from an EMBL/GenBank/DDBJ whole genome shotgun (WGS) entry which is preliminary data.</text>
</comment>
<sequence>MMTSLVGTIKQSQRKQLRVKVVLELELPVGKVVTVERGDTLPEAWQVGLRFIGPFKIVARVGKVAYRLELPPELSQIHNTSHVSQLR</sequence>
<dbReference type="PANTHER" id="PTHR46148">
    <property type="entry name" value="CHROMO DOMAIN-CONTAINING PROTEIN"/>
    <property type="match status" value="1"/>
</dbReference>
<dbReference type="EMBL" id="JARYMX010000005">
    <property type="protein sequence ID" value="KAJ9547845.1"/>
    <property type="molecule type" value="Genomic_DNA"/>
</dbReference>
<dbReference type="Proteomes" id="UP001172457">
    <property type="component" value="Chromosome 5"/>
</dbReference>
<dbReference type="EMBL" id="JARYMX010000005">
    <property type="protein sequence ID" value="KAJ9547844.1"/>
    <property type="molecule type" value="Genomic_DNA"/>
</dbReference>
<proteinExistence type="predicted"/>
<dbReference type="InterPro" id="IPR056924">
    <property type="entry name" value="SH3_Tf2-1"/>
</dbReference>
<evidence type="ECO:0000313" key="4">
    <source>
        <dbReference type="EMBL" id="KAJ9547845.1"/>
    </source>
</evidence>
<name>A0AA38SS48_9ASTR</name>